<dbReference type="AlphaFoldDB" id="A0A510UPV5"/>
<keyword evidence="3" id="KW-1185">Reference proteome</keyword>
<evidence type="ECO:0000313" key="3">
    <source>
        <dbReference type="Proteomes" id="UP000321386"/>
    </source>
</evidence>
<proteinExistence type="predicted"/>
<accession>A0A510UPV5</accession>
<protein>
    <submittedName>
        <fullName evidence="2">Uncharacterized protein</fullName>
    </submittedName>
</protein>
<organism evidence="2 3">
    <name type="scientific">Cellulomonas persica</name>
    <dbReference type="NCBI Taxonomy" id="76861"/>
    <lineage>
        <taxon>Bacteria</taxon>
        <taxon>Bacillati</taxon>
        <taxon>Actinomycetota</taxon>
        <taxon>Actinomycetes</taxon>
        <taxon>Micrococcales</taxon>
        <taxon>Cellulomonadaceae</taxon>
        <taxon>Cellulomonas</taxon>
    </lineage>
</organism>
<evidence type="ECO:0000313" key="2">
    <source>
        <dbReference type="EMBL" id="GEK16688.1"/>
    </source>
</evidence>
<dbReference type="EMBL" id="BJUA01000002">
    <property type="protein sequence ID" value="GEK16688.1"/>
    <property type="molecule type" value="Genomic_DNA"/>
</dbReference>
<feature type="region of interest" description="Disordered" evidence="1">
    <location>
        <begin position="1"/>
        <end position="122"/>
    </location>
</feature>
<name>A0A510UPV5_9CELL</name>
<feature type="compositionally biased region" description="Basic and acidic residues" evidence="1">
    <location>
        <begin position="55"/>
        <end position="73"/>
    </location>
</feature>
<evidence type="ECO:0000256" key="1">
    <source>
        <dbReference type="SAM" id="MobiDB-lite"/>
    </source>
</evidence>
<gene>
    <name evidence="2" type="ORF">CPE01_04210</name>
</gene>
<sequence>MACSQPAWPGRRRWLARTRPTRRRVHTDSDGDGRSICARRARPERHAGVSGLGRARSDVRGDPVSGRGDDRAGPHVVAVAIGRSEPRADSVADGHTTSGGALARPGGQAPALSRSLDTQSSEQVLVTLPRLDLTSRTDLMPLLTELVSPTSR</sequence>
<comment type="caution">
    <text evidence="2">The sequence shown here is derived from an EMBL/GenBank/DDBJ whole genome shotgun (WGS) entry which is preliminary data.</text>
</comment>
<feature type="compositionally biased region" description="Basic residues" evidence="1">
    <location>
        <begin position="10"/>
        <end position="25"/>
    </location>
</feature>
<dbReference type="Proteomes" id="UP000321386">
    <property type="component" value="Unassembled WGS sequence"/>
</dbReference>
<reference evidence="2 3" key="1">
    <citation type="submission" date="2019-07" db="EMBL/GenBank/DDBJ databases">
        <title>Whole genome shotgun sequence of Cellulomonas persica NBRC 101101.</title>
        <authorList>
            <person name="Hosoyama A."/>
            <person name="Uohara A."/>
            <person name="Ohji S."/>
            <person name="Ichikawa N."/>
        </authorList>
    </citation>
    <scope>NUCLEOTIDE SEQUENCE [LARGE SCALE GENOMIC DNA]</scope>
    <source>
        <strain evidence="2 3">NBRC 101101</strain>
    </source>
</reference>